<keyword evidence="1" id="KW-0472">Membrane</keyword>
<keyword evidence="3" id="KW-1185">Reference proteome</keyword>
<gene>
    <name evidence="2" type="ORF">M427DRAFT_57860</name>
</gene>
<reference evidence="2 3" key="1">
    <citation type="journal article" date="2015" name="Genome Biol. Evol.">
        <title>Phylogenomic analyses indicate that early fungi evolved digesting cell walls of algal ancestors of land plants.</title>
        <authorList>
            <person name="Chang Y."/>
            <person name="Wang S."/>
            <person name="Sekimoto S."/>
            <person name="Aerts A.L."/>
            <person name="Choi C."/>
            <person name="Clum A."/>
            <person name="LaButti K.M."/>
            <person name="Lindquist E.A."/>
            <person name="Yee Ngan C."/>
            <person name="Ohm R.A."/>
            <person name="Salamov A.A."/>
            <person name="Grigoriev I.V."/>
            <person name="Spatafora J.W."/>
            <person name="Berbee M.L."/>
        </authorList>
    </citation>
    <scope>NUCLEOTIDE SEQUENCE [LARGE SCALE GENOMIC DNA]</scope>
    <source>
        <strain evidence="2 3">JEL478</strain>
    </source>
</reference>
<name>A0A139ABH9_GONPJ</name>
<accession>A0A139ABH9</accession>
<proteinExistence type="predicted"/>
<dbReference type="EMBL" id="KQ965771">
    <property type="protein sequence ID" value="KXS14078.1"/>
    <property type="molecule type" value="Genomic_DNA"/>
</dbReference>
<dbReference type="AlphaFoldDB" id="A0A139ABH9"/>
<feature type="transmembrane region" description="Helical" evidence="1">
    <location>
        <begin position="74"/>
        <end position="97"/>
    </location>
</feature>
<dbReference type="Proteomes" id="UP000070544">
    <property type="component" value="Unassembled WGS sequence"/>
</dbReference>
<protein>
    <submittedName>
        <fullName evidence="2">Uncharacterized protein</fullName>
    </submittedName>
</protein>
<sequence length="140" mass="14789">MASLPLSRYRVVSPAVPRFDTPRLSATLILAILPPSTLAISSSLQPSFTLLPSPSPAYDTSPPSFTNFSSTARLVGFVSAGVLVGTLLGVALGFAVLRIRRGPTREAFVSKSPADIHGVETVREPLLKMDTRDGREGSPA</sequence>
<evidence type="ECO:0000313" key="3">
    <source>
        <dbReference type="Proteomes" id="UP000070544"/>
    </source>
</evidence>
<organism evidence="2 3">
    <name type="scientific">Gonapodya prolifera (strain JEL478)</name>
    <name type="common">Monoblepharis prolifera</name>
    <dbReference type="NCBI Taxonomy" id="1344416"/>
    <lineage>
        <taxon>Eukaryota</taxon>
        <taxon>Fungi</taxon>
        <taxon>Fungi incertae sedis</taxon>
        <taxon>Chytridiomycota</taxon>
        <taxon>Chytridiomycota incertae sedis</taxon>
        <taxon>Monoblepharidomycetes</taxon>
        <taxon>Monoblepharidales</taxon>
        <taxon>Gonapodyaceae</taxon>
        <taxon>Gonapodya</taxon>
    </lineage>
</organism>
<keyword evidence="1" id="KW-1133">Transmembrane helix</keyword>
<evidence type="ECO:0000256" key="1">
    <source>
        <dbReference type="SAM" id="Phobius"/>
    </source>
</evidence>
<evidence type="ECO:0000313" key="2">
    <source>
        <dbReference type="EMBL" id="KXS14078.1"/>
    </source>
</evidence>
<keyword evidence="1" id="KW-0812">Transmembrane</keyword>